<evidence type="ECO:0000259" key="1">
    <source>
        <dbReference type="Pfam" id="PF14347"/>
    </source>
</evidence>
<proteinExistence type="predicted"/>
<reference evidence="3" key="1">
    <citation type="submission" date="2018-03" db="EMBL/GenBank/DDBJ databases">
        <authorList>
            <person name="Sun L."/>
            <person name="Liu H."/>
            <person name="Chen W."/>
            <person name="Huang K."/>
            <person name="Liu W."/>
            <person name="Gao X."/>
        </authorList>
    </citation>
    <scope>NUCLEOTIDE SEQUENCE [LARGE SCALE GENOMIC DNA]</scope>
    <source>
        <strain evidence="3">SH9</strain>
    </source>
</reference>
<name>A0A2T1HPM4_9HYPH</name>
<evidence type="ECO:0000313" key="2">
    <source>
        <dbReference type="EMBL" id="PSC03612.1"/>
    </source>
</evidence>
<dbReference type="OrthoDB" id="531568at2"/>
<dbReference type="Proteomes" id="UP000239772">
    <property type="component" value="Unassembled WGS sequence"/>
</dbReference>
<sequence length="275" mass="29238">MASEVVHVRVDAATVEKPRTPSPAGASVFFDGLQDGATIPTHATIRFGVSGMSVAPAGTDAPNTGHHHLVIDAPTPDLDREIPSDPNHLHFGKGQTQAEVTLSPGPHTLQLVLGDKDHVPHDPPVVSPIIHVTAADQAGSPAAQAEAPTGRTPAPPDAAVYFVYPPKGALIYPRTTVRFGLRNMGVAPAGVTKANTGHHHLLIDVETPPLDRPIPNDPKHLHFGAGQTEKKIVLPPGKHTLQLILGDAQHIPFDPPVMTERIEVTVMGPRKHRKR</sequence>
<dbReference type="AlphaFoldDB" id="A0A2T1HPM4"/>
<gene>
    <name evidence="2" type="ORF">SLNSH_18365</name>
</gene>
<dbReference type="EMBL" id="PVZS01000023">
    <property type="protein sequence ID" value="PSC03612.1"/>
    <property type="molecule type" value="Genomic_DNA"/>
</dbReference>
<feature type="domain" description="DUF4399" evidence="1">
    <location>
        <begin position="177"/>
        <end position="266"/>
    </location>
</feature>
<dbReference type="Pfam" id="PF14347">
    <property type="entry name" value="DUF4399"/>
    <property type="match status" value="2"/>
</dbReference>
<evidence type="ECO:0000313" key="3">
    <source>
        <dbReference type="Proteomes" id="UP000239772"/>
    </source>
</evidence>
<keyword evidence="3" id="KW-1185">Reference proteome</keyword>
<protein>
    <recommendedName>
        <fullName evidence="1">DUF4399 domain-containing protein</fullName>
    </recommendedName>
</protein>
<accession>A0A2T1HPM4</accession>
<comment type="caution">
    <text evidence="2">The sequence shown here is derived from an EMBL/GenBank/DDBJ whole genome shotgun (WGS) entry which is preliminary data.</text>
</comment>
<feature type="domain" description="DUF4399" evidence="1">
    <location>
        <begin position="45"/>
        <end position="133"/>
    </location>
</feature>
<dbReference type="InterPro" id="IPR025512">
    <property type="entry name" value="DUF4399"/>
</dbReference>
<organism evidence="2 3">
    <name type="scientific">Alsobacter soli</name>
    <dbReference type="NCBI Taxonomy" id="2109933"/>
    <lineage>
        <taxon>Bacteria</taxon>
        <taxon>Pseudomonadati</taxon>
        <taxon>Pseudomonadota</taxon>
        <taxon>Alphaproteobacteria</taxon>
        <taxon>Hyphomicrobiales</taxon>
        <taxon>Alsobacteraceae</taxon>
        <taxon>Alsobacter</taxon>
    </lineage>
</organism>